<dbReference type="InterPro" id="IPR050882">
    <property type="entry name" value="Prepilin_peptidase/N-MTase"/>
</dbReference>
<feature type="transmembrane region" description="Helical" evidence="1">
    <location>
        <begin position="109"/>
        <end position="129"/>
    </location>
</feature>
<dbReference type="GO" id="GO:0006465">
    <property type="term" value="P:signal peptide processing"/>
    <property type="evidence" value="ECO:0007669"/>
    <property type="project" value="TreeGrafter"/>
</dbReference>
<dbReference type="EMBL" id="LAZR01000452">
    <property type="protein sequence ID" value="KKN68306.1"/>
    <property type="molecule type" value="Genomic_DNA"/>
</dbReference>
<evidence type="ECO:0000256" key="1">
    <source>
        <dbReference type="SAM" id="Phobius"/>
    </source>
</evidence>
<dbReference type="InterPro" id="IPR010627">
    <property type="entry name" value="Prepilin_pept_A24_N"/>
</dbReference>
<keyword evidence="1" id="KW-0472">Membrane</keyword>
<evidence type="ECO:0000313" key="3">
    <source>
        <dbReference type="EMBL" id="KKN68306.1"/>
    </source>
</evidence>
<sequence>MDVMWLVFFALLGACVGSFLNVVIWRLPRGESIVFPSSHCPACGRPIRWFDNVPLVSWLVLRGRCRACHAPISPRYLLIEAATAAMVVGLYVAYYMLDLRDGLGAFNESWPTFLAHAALWCGLLACAAVDVEHWIVPLEVCWFVSLVGLVVGAVAPPDAAILPRVSPVVGAMGVAAAVGLGAAMLLTRWGLLRPSFIDADDKASTVTEESNSPGKKGRRIVAVAATKKDGINPRVEILHEVLFLAPAGALAAAVALLAAHVPAAGQWLNRLGDAGRTGPFAAHLGGFQAALVGYLVGGLWIWGMRIGGTLAFGKEAMGLGDVHLLAAVGAVTGWIVPSLTFFAAPVLGLLWGLRLMLSRRQRELPYGPWLAVAAGAVMIFHDPLLAAMQAAFHISPAP</sequence>
<name>A0A0F9V486_9ZZZZ</name>
<feature type="transmembrane region" description="Helical" evidence="1">
    <location>
        <begin position="280"/>
        <end position="304"/>
    </location>
</feature>
<reference evidence="3" key="1">
    <citation type="journal article" date="2015" name="Nature">
        <title>Complex archaea that bridge the gap between prokaryotes and eukaryotes.</title>
        <authorList>
            <person name="Spang A."/>
            <person name="Saw J.H."/>
            <person name="Jorgensen S.L."/>
            <person name="Zaremba-Niedzwiedzka K."/>
            <person name="Martijn J."/>
            <person name="Lind A.E."/>
            <person name="van Eijk R."/>
            <person name="Schleper C."/>
            <person name="Guy L."/>
            <person name="Ettema T.J."/>
        </authorList>
    </citation>
    <scope>NUCLEOTIDE SEQUENCE</scope>
</reference>
<feature type="transmembrane region" description="Helical" evidence="1">
    <location>
        <begin position="136"/>
        <end position="155"/>
    </location>
</feature>
<dbReference type="GO" id="GO:0004190">
    <property type="term" value="F:aspartic-type endopeptidase activity"/>
    <property type="evidence" value="ECO:0007669"/>
    <property type="project" value="TreeGrafter"/>
</dbReference>
<feature type="transmembrane region" description="Helical" evidence="1">
    <location>
        <begin position="369"/>
        <end position="392"/>
    </location>
</feature>
<keyword evidence="1" id="KW-1133">Transmembrane helix</keyword>
<keyword evidence="1" id="KW-0812">Transmembrane</keyword>
<protein>
    <recommendedName>
        <fullName evidence="2">Prepilin peptidase A24 N-terminal domain-containing protein</fullName>
    </recommendedName>
</protein>
<feature type="transmembrane region" description="Helical" evidence="1">
    <location>
        <begin position="241"/>
        <end position="260"/>
    </location>
</feature>
<comment type="caution">
    <text evidence="3">The sequence shown here is derived from an EMBL/GenBank/DDBJ whole genome shotgun (WGS) entry which is preliminary data.</text>
</comment>
<dbReference type="GO" id="GO:0005886">
    <property type="term" value="C:plasma membrane"/>
    <property type="evidence" value="ECO:0007669"/>
    <property type="project" value="TreeGrafter"/>
</dbReference>
<proteinExistence type="predicted"/>
<feature type="transmembrane region" description="Helical" evidence="1">
    <location>
        <begin position="316"/>
        <end position="335"/>
    </location>
</feature>
<feature type="transmembrane region" description="Helical" evidence="1">
    <location>
        <begin position="6"/>
        <end position="25"/>
    </location>
</feature>
<dbReference type="PANTHER" id="PTHR30487:SF0">
    <property type="entry name" value="PREPILIN LEADER PEPTIDASE_N-METHYLTRANSFERASE-RELATED"/>
    <property type="match status" value="1"/>
</dbReference>
<evidence type="ECO:0000259" key="2">
    <source>
        <dbReference type="Pfam" id="PF06750"/>
    </source>
</evidence>
<dbReference type="AlphaFoldDB" id="A0A0F9V486"/>
<feature type="transmembrane region" description="Helical" evidence="1">
    <location>
        <begin position="76"/>
        <end position="97"/>
    </location>
</feature>
<feature type="transmembrane region" description="Helical" evidence="1">
    <location>
        <begin position="167"/>
        <end position="186"/>
    </location>
</feature>
<feature type="domain" description="Prepilin peptidase A24 N-terminal" evidence="2">
    <location>
        <begin position="11"/>
        <end position="93"/>
    </location>
</feature>
<gene>
    <name evidence="3" type="ORF">LCGC14_0452620</name>
</gene>
<dbReference type="PANTHER" id="PTHR30487">
    <property type="entry name" value="TYPE 4 PREPILIN-LIKE PROTEINS LEADER PEPTIDE-PROCESSING ENZYME"/>
    <property type="match status" value="1"/>
</dbReference>
<organism evidence="3">
    <name type="scientific">marine sediment metagenome</name>
    <dbReference type="NCBI Taxonomy" id="412755"/>
    <lineage>
        <taxon>unclassified sequences</taxon>
        <taxon>metagenomes</taxon>
        <taxon>ecological metagenomes</taxon>
    </lineage>
</organism>
<accession>A0A0F9V486</accession>
<dbReference type="Pfam" id="PF06750">
    <property type="entry name" value="A24_N_bact"/>
    <property type="match status" value="1"/>
</dbReference>